<evidence type="ECO:0000256" key="13">
    <source>
        <dbReference type="ARBA" id="ARBA00023125"/>
    </source>
</evidence>
<comment type="catalytic activity">
    <reaction evidence="1">
        <text>S-ubiquitinyl-[E2 ubiquitin-conjugating enzyme]-L-cysteine + [acceptor protein]-L-lysine = [E2 ubiquitin-conjugating enzyme]-L-cysteine + N(6)-ubiquitinyl-[acceptor protein]-L-lysine.</text>
        <dbReference type="EC" id="2.3.2.27"/>
    </reaction>
</comment>
<dbReference type="SMART" id="SM00734">
    <property type="entry name" value="ZnF_Rad18"/>
    <property type="match status" value="1"/>
</dbReference>
<feature type="domain" description="SAP" evidence="20">
    <location>
        <begin position="184"/>
        <end position="218"/>
    </location>
</feature>
<sequence>MDDFDDPSDFSCYDLQELDKHMRCPICKELVQTPMILASCSHTFCAGCIRRSMVRELCCPLCREPTNESKLHHNHMLENVLSQWKKTRKHILDLEKNITFSQPNISPVVQAQPRRVLTRSAKGKGVEKAEPVQEVTLTDISVVTCPVCSQTMLMSELNSHIDQCATSDAHAFHPFMPRVTHPQIKSILQRNLQNLYMDLGLDTHGDKRRMIWRHKEYSLLYSINEDSRNPLDARELRQKLKTTESEYFSTQKKIPIATIDPEEYNILLTKKKS</sequence>
<dbReference type="Pfam" id="PF13445">
    <property type="entry name" value="zf-RING_UBOX"/>
    <property type="match status" value="1"/>
</dbReference>
<evidence type="ECO:0000256" key="5">
    <source>
        <dbReference type="ARBA" id="ARBA00012483"/>
    </source>
</evidence>
<dbReference type="Proteomes" id="UP001448207">
    <property type="component" value="Unassembled WGS sequence"/>
</dbReference>
<dbReference type="InterPro" id="IPR006642">
    <property type="entry name" value="Rad18_UBZ4"/>
</dbReference>
<dbReference type="PANTHER" id="PTHR14134:SF2">
    <property type="entry name" value="E3 UBIQUITIN-PROTEIN LIGASE RAD18"/>
    <property type="match status" value="1"/>
</dbReference>
<evidence type="ECO:0000256" key="12">
    <source>
        <dbReference type="ARBA" id="ARBA00022833"/>
    </source>
</evidence>
<evidence type="ECO:0000256" key="10">
    <source>
        <dbReference type="ARBA" id="ARBA00022771"/>
    </source>
</evidence>
<evidence type="ECO:0000259" key="20">
    <source>
        <dbReference type="PROSITE" id="PS50800"/>
    </source>
</evidence>
<dbReference type="PROSITE" id="PS00518">
    <property type="entry name" value="ZF_RING_1"/>
    <property type="match status" value="1"/>
</dbReference>
<reference evidence="22 23" key="1">
    <citation type="submission" date="2024-04" db="EMBL/GenBank/DDBJ databases">
        <title>Symmetric and asymmetric DNA N6-adenine methylation regulates different biological responses in Mucorales.</title>
        <authorList>
            <consortium name="Lawrence Berkeley National Laboratory"/>
            <person name="Lax C."/>
            <person name="Mondo S.J."/>
            <person name="Osorio-Concepcion M."/>
            <person name="Muszewska A."/>
            <person name="Corrochano-Luque M."/>
            <person name="Gutierrez G."/>
            <person name="Riley R."/>
            <person name="Lipzen A."/>
            <person name="Guo J."/>
            <person name="Hundley H."/>
            <person name="Amirebrahimi M."/>
            <person name="Ng V."/>
            <person name="Lorenzo-Gutierrez D."/>
            <person name="Binder U."/>
            <person name="Yang J."/>
            <person name="Song Y."/>
            <person name="Canovas D."/>
            <person name="Navarro E."/>
            <person name="Freitag M."/>
            <person name="Gabaldon T."/>
            <person name="Grigoriev I.V."/>
            <person name="Corrochano L.M."/>
            <person name="Nicolas F.E."/>
            <person name="Garre V."/>
        </authorList>
    </citation>
    <scope>NUCLEOTIDE SEQUENCE [LARGE SCALE GENOMIC DNA]</scope>
    <source>
        <strain evidence="22 23">L51</strain>
    </source>
</reference>
<comment type="caution">
    <text evidence="22">The sequence shown here is derived from an EMBL/GenBank/DDBJ whole genome shotgun (WGS) entry which is preliminary data.</text>
</comment>
<dbReference type="PROSITE" id="PS51908">
    <property type="entry name" value="ZF_UBZ4"/>
    <property type="match status" value="1"/>
</dbReference>
<evidence type="ECO:0000256" key="9">
    <source>
        <dbReference type="ARBA" id="ARBA00022763"/>
    </source>
</evidence>
<feature type="domain" description="RING-type" evidence="19">
    <location>
        <begin position="24"/>
        <end position="63"/>
    </location>
</feature>
<protein>
    <recommendedName>
        <fullName evidence="6">Postreplication repair E3 ubiquitin-protein ligase RAD18</fullName>
        <ecNumber evidence="5">2.3.2.27</ecNumber>
    </recommendedName>
    <alternativeName>
        <fullName evidence="16">RING-type E3 ubiquitin transferase RAD18</fullName>
    </alternativeName>
</protein>
<evidence type="ECO:0000256" key="17">
    <source>
        <dbReference type="PROSITE-ProRule" id="PRU00175"/>
    </source>
</evidence>
<evidence type="ECO:0000313" key="22">
    <source>
        <dbReference type="EMBL" id="KAL0090306.1"/>
    </source>
</evidence>
<dbReference type="InterPro" id="IPR017907">
    <property type="entry name" value="Znf_RING_CS"/>
</dbReference>
<evidence type="ECO:0000256" key="16">
    <source>
        <dbReference type="ARBA" id="ARBA00031783"/>
    </source>
</evidence>
<keyword evidence="11" id="KW-0833">Ubl conjugation pathway</keyword>
<name>A0ABR3B6Z8_PHYBL</name>
<comment type="pathway">
    <text evidence="3">Protein modification; protein ubiquitination.</text>
</comment>
<dbReference type="PROSITE" id="PS50800">
    <property type="entry name" value="SAP"/>
    <property type="match status" value="1"/>
</dbReference>
<keyword evidence="14 18" id="KW-0234">DNA repair</keyword>
<dbReference type="Gene3D" id="3.30.160.60">
    <property type="entry name" value="Classic Zinc Finger"/>
    <property type="match status" value="1"/>
</dbReference>
<evidence type="ECO:0000259" key="21">
    <source>
        <dbReference type="PROSITE" id="PS51908"/>
    </source>
</evidence>
<dbReference type="PROSITE" id="PS50089">
    <property type="entry name" value="ZF_RING_2"/>
    <property type="match status" value="1"/>
</dbReference>
<evidence type="ECO:0000256" key="7">
    <source>
        <dbReference type="ARBA" id="ARBA00022679"/>
    </source>
</evidence>
<keyword evidence="9 18" id="KW-0227">DNA damage</keyword>
<dbReference type="Gene3D" id="3.30.40.10">
    <property type="entry name" value="Zinc/RING finger domain, C3HC4 (zinc finger)"/>
    <property type="match status" value="1"/>
</dbReference>
<evidence type="ECO:0000256" key="3">
    <source>
        <dbReference type="ARBA" id="ARBA00004906"/>
    </source>
</evidence>
<dbReference type="SUPFAM" id="SSF57850">
    <property type="entry name" value="RING/U-box"/>
    <property type="match status" value="1"/>
</dbReference>
<evidence type="ECO:0000256" key="4">
    <source>
        <dbReference type="ARBA" id="ARBA00009506"/>
    </source>
</evidence>
<dbReference type="SMART" id="SM00184">
    <property type="entry name" value="RING"/>
    <property type="match status" value="1"/>
</dbReference>
<evidence type="ECO:0000259" key="19">
    <source>
        <dbReference type="PROSITE" id="PS50089"/>
    </source>
</evidence>
<comment type="similarity">
    <text evidence="4">Belongs to the RAD18 family.</text>
</comment>
<proteinExistence type="inferred from homology"/>
<dbReference type="InterPro" id="IPR013083">
    <property type="entry name" value="Znf_RING/FYVE/PHD"/>
</dbReference>
<dbReference type="InterPro" id="IPR001841">
    <property type="entry name" value="Znf_RING"/>
</dbReference>
<evidence type="ECO:0000256" key="2">
    <source>
        <dbReference type="ARBA" id="ARBA00004123"/>
    </source>
</evidence>
<keyword evidence="7" id="KW-0808">Transferase</keyword>
<keyword evidence="13" id="KW-0238">DNA-binding</keyword>
<keyword evidence="15" id="KW-0539">Nucleus</keyword>
<gene>
    <name evidence="22" type="ORF">J3Q64DRAFT_1847166</name>
</gene>
<comment type="subcellular location">
    <subcellularLocation>
        <location evidence="2">Nucleus</location>
    </subcellularLocation>
</comment>
<keyword evidence="12" id="KW-0862">Zinc</keyword>
<keyword evidence="23" id="KW-1185">Reference proteome</keyword>
<dbReference type="InterPro" id="IPR027370">
    <property type="entry name" value="Znf-RING_euk"/>
</dbReference>
<keyword evidence="8" id="KW-0479">Metal-binding</keyword>
<dbReference type="EC" id="2.3.2.27" evidence="5"/>
<dbReference type="EMBL" id="JBCLYO010000004">
    <property type="protein sequence ID" value="KAL0090306.1"/>
    <property type="molecule type" value="Genomic_DNA"/>
</dbReference>
<dbReference type="InterPro" id="IPR039577">
    <property type="entry name" value="Rad18"/>
</dbReference>
<evidence type="ECO:0000256" key="18">
    <source>
        <dbReference type="PROSITE-ProRule" id="PRU01256"/>
    </source>
</evidence>
<evidence type="ECO:0000256" key="1">
    <source>
        <dbReference type="ARBA" id="ARBA00000900"/>
    </source>
</evidence>
<evidence type="ECO:0000256" key="11">
    <source>
        <dbReference type="ARBA" id="ARBA00022786"/>
    </source>
</evidence>
<evidence type="ECO:0000256" key="14">
    <source>
        <dbReference type="ARBA" id="ARBA00023204"/>
    </source>
</evidence>
<accession>A0ABR3B6Z8</accession>
<organism evidence="22 23">
    <name type="scientific">Phycomyces blakesleeanus</name>
    <dbReference type="NCBI Taxonomy" id="4837"/>
    <lineage>
        <taxon>Eukaryota</taxon>
        <taxon>Fungi</taxon>
        <taxon>Fungi incertae sedis</taxon>
        <taxon>Mucoromycota</taxon>
        <taxon>Mucoromycotina</taxon>
        <taxon>Mucoromycetes</taxon>
        <taxon>Mucorales</taxon>
        <taxon>Phycomycetaceae</taxon>
        <taxon>Phycomyces</taxon>
    </lineage>
</organism>
<keyword evidence="10 17" id="KW-0863">Zinc-finger</keyword>
<evidence type="ECO:0000256" key="15">
    <source>
        <dbReference type="ARBA" id="ARBA00023242"/>
    </source>
</evidence>
<dbReference type="InterPro" id="IPR003034">
    <property type="entry name" value="SAP_dom"/>
</dbReference>
<evidence type="ECO:0000256" key="8">
    <source>
        <dbReference type="ARBA" id="ARBA00022723"/>
    </source>
</evidence>
<feature type="domain" description="UBZ4-type" evidence="21">
    <location>
        <begin position="142"/>
        <end position="169"/>
    </location>
</feature>
<evidence type="ECO:0000313" key="23">
    <source>
        <dbReference type="Proteomes" id="UP001448207"/>
    </source>
</evidence>
<evidence type="ECO:0000256" key="6">
    <source>
        <dbReference type="ARBA" id="ARBA00015551"/>
    </source>
</evidence>
<dbReference type="PANTHER" id="PTHR14134">
    <property type="entry name" value="E3 UBIQUITIN-PROTEIN LIGASE RAD18"/>
    <property type="match status" value="1"/>
</dbReference>